<reference evidence="2" key="1">
    <citation type="journal article" date="2013" name="Lancet">
        <title>First case of E anophelis outbreak in an intensive-care unit.</title>
        <authorList>
            <person name="Teo J."/>
            <person name="Tan S.Y."/>
            <person name="Tay M."/>
            <person name="Ding Y."/>
            <person name="Kjelleberg S."/>
            <person name="Givskov M."/>
            <person name="Lin R.T."/>
            <person name="Yang L."/>
        </authorList>
    </citation>
    <scope>NUCLEOTIDE SEQUENCE [LARGE SCALE GENOMIC DNA]</scope>
    <source>
        <strain evidence="2">NUHP1</strain>
    </source>
</reference>
<dbReference type="Proteomes" id="UP000028933">
    <property type="component" value="Chromosome"/>
</dbReference>
<dbReference type="EMBL" id="CP007547">
    <property type="protein sequence ID" value="AIL46575.1"/>
    <property type="molecule type" value="Genomic_DNA"/>
</dbReference>
<dbReference type="STRING" id="1338011.BD94_2800"/>
<feature type="compositionally biased region" description="Basic and acidic residues" evidence="1">
    <location>
        <begin position="1"/>
        <end position="10"/>
    </location>
</feature>
<evidence type="ECO:0000256" key="1">
    <source>
        <dbReference type="SAM" id="MobiDB-lite"/>
    </source>
</evidence>
<accession>A0A077EM49</accession>
<evidence type="ECO:0000313" key="3">
    <source>
        <dbReference type="Proteomes" id="UP000028933"/>
    </source>
</evidence>
<protein>
    <submittedName>
        <fullName evidence="2">Uncharacterized protein</fullName>
    </submittedName>
</protein>
<sequence length="41" mass="4991">MNNKYDELMKPPKKKRKNVTLETEFQQKCCNHGKFKKNYSL</sequence>
<reference evidence="2" key="2">
    <citation type="journal article" date="2015" name="Genome Biol. Evol.">
        <title>Complete Genome Sequence and Transcriptomic Analysis of the Novel Pathogen Elizabethkingia anophelis in Response to Oxidative Stress.</title>
        <authorList>
            <person name="Li Y."/>
            <person name="Liu Y."/>
            <person name="Chew S.C."/>
            <person name="Tay M."/>
            <person name="Salido M.M."/>
            <person name="Teo J."/>
            <person name="Lauro F.M."/>
            <person name="Givskov M."/>
            <person name="Yang L."/>
        </authorList>
    </citation>
    <scope>NUCLEOTIDE SEQUENCE</scope>
    <source>
        <strain evidence="2">NUHP1</strain>
    </source>
</reference>
<dbReference type="KEGG" id="eao:BD94_2800"/>
<dbReference type="HOGENOM" id="CLU_3269383_0_0_10"/>
<dbReference type="AlphaFoldDB" id="A0A077EM49"/>
<organism evidence="2 3">
    <name type="scientific">Elizabethkingia anophelis NUHP1</name>
    <dbReference type="NCBI Taxonomy" id="1338011"/>
    <lineage>
        <taxon>Bacteria</taxon>
        <taxon>Pseudomonadati</taxon>
        <taxon>Bacteroidota</taxon>
        <taxon>Flavobacteriia</taxon>
        <taxon>Flavobacteriales</taxon>
        <taxon>Weeksellaceae</taxon>
        <taxon>Elizabethkingia</taxon>
    </lineage>
</organism>
<evidence type="ECO:0000313" key="2">
    <source>
        <dbReference type="EMBL" id="AIL46575.1"/>
    </source>
</evidence>
<feature type="region of interest" description="Disordered" evidence="1">
    <location>
        <begin position="1"/>
        <end position="20"/>
    </location>
</feature>
<gene>
    <name evidence="2" type="ORF">BD94_2800</name>
</gene>
<proteinExistence type="predicted"/>
<name>A0A077EM49_9FLAO</name>